<protein>
    <submittedName>
        <fullName evidence="6">DNA-binding transcriptional LysR family regulator</fullName>
    </submittedName>
</protein>
<dbReference type="OrthoDB" id="8479357at2"/>
<dbReference type="SUPFAM" id="SSF53850">
    <property type="entry name" value="Periplasmic binding protein-like II"/>
    <property type="match status" value="1"/>
</dbReference>
<keyword evidence="4" id="KW-0804">Transcription</keyword>
<dbReference type="InterPro" id="IPR036388">
    <property type="entry name" value="WH-like_DNA-bd_sf"/>
</dbReference>
<dbReference type="AlphaFoldDB" id="A0A4R1KSD7"/>
<dbReference type="SUPFAM" id="SSF46785">
    <property type="entry name" value="Winged helix' DNA-binding domain"/>
    <property type="match status" value="1"/>
</dbReference>
<dbReference type="InterPro" id="IPR036390">
    <property type="entry name" value="WH_DNA-bd_sf"/>
</dbReference>
<evidence type="ECO:0000259" key="5">
    <source>
        <dbReference type="PROSITE" id="PS50931"/>
    </source>
</evidence>
<gene>
    <name evidence="6" type="ORF">EV692_2067</name>
</gene>
<dbReference type="PANTHER" id="PTHR30346">
    <property type="entry name" value="TRANSCRIPTIONAL DUAL REGULATOR HCAR-RELATED"/>
    <property type="match status" value="1"/>
</dbReference>
<proteinExistence type="inferred from homology"/>
<dbReference type="EMBL" id="SMGJ01000007">
    <property type="protein sequence ID" value="TCK67159.1"/>
    <property type="molecule type" value="Genomic_DNA"/>
</dbReference>
<dbReference type="Gene3D" id="1.10.10.10">
    <property type="entry name" value="Winged helix-like DNA-binding domain superfamily/Winged helix DNA-binding domain"/>
    <property type="match status" value="1"/>
</dbReference>
<accession>A0A4R1KSD7</accession>
<evidence type="ECO:0000313" key="7">
    <source>
        <dbReference type="Proteomes" id="UP000295496"/>
    </source>
</evidence>
<dbReference type="Proteomes" id="UP000295496">
    <property type="component" value="Unassembled WGS sequence"/>
</dbReference>
<dbReference type="FunFam" id="1.10.10.10:FF:000001">
    <property type="entry name" value="LysR family transcriptional regulator"/>
    <property type="match status" value="1"/>
</dbReference>
<evidence type="ECO:0000256" key="1">
    <source>
        <dbReference type="ARBA" id="ARBA00009437"/>
    </source>
</evidence>
<comment type="similarity">
    <text evidence="1">Belongs to the LysR transcriptional regulatory family.</text>
</comment>
<dbReference type="RefSeq" id="WP_132302638.1">
    <property type="nucleotide sequence ID" value="NZ_CP170642.1"/>
</dbReference>
<evidence type="ECO:0000256" key="4">
    <source>
        <dbReference type="ARBA" id="ARBA00023163"/>
    </source>
</evidence>
<dbReference type="PROSITE" id="PS50931">
    <property type="entry name" value="HTH_LYSR"/>
    <property type="match status" value="1"/>
</dbReference>
<dbReference type="Pfam" id="PF00126">
    <property type="entry name" value="HTH_1"/>
    <property type="match status" value="1"/>
</dbReference>
<organism evidence="6 7">
    <name type="scientific">Lonepinella koalarum</name>
    <dbReference type="NCBI Taxonomy" id="53417"/>
    <lineage>
        <taxon>Bacteria</taxon>
        <taxon>Pseudomonadati</taxon>
        <taxon>Pseudomonadota</taxon>
        <taxon>Gammaproteobacteria</taxon>
        <taxon>Pasteurellales</taxon>
        <taxon>Pasteurellaceae</taxon>
        <taxon>Lonepinella</taxon>
    </lineage>
</organism>
<keyword evidence="2" id="KW-0805">Transcription regulation</keyword>
<dbReference type="Pfam" id="PF03466">
    <property type="entry name" value="LysR_substrate"/>
    <property type="match status" value="1"/>
</dbReference>
<evidence type="ECO:0000256" key="3">
    <source>
        <dbReference type="ARBA" id="ARBA00023125"/>
    </source>
</evidence>
<dbReference type="Gene3D" id="3.40.190.10">
    <property type="entry name" value="Periplasmic binding protein-like II"/>
    <property type="match status" value="2"/>
</dbReference>
<dbReference type="PANTHER" id="PTHR30346:SF0">
    <property type="entry name" value="HCA OPERON TRANSCRIPTIONAL ACTIVATOR HCAR"/>
    <property type="match status" value="1"/>
</dbReference>
<sequence length="296" mass="33339">MNLKHMRYFLAVAQEANFGRAAQRLHIAQPPLTRQIRALEEELGTDLFVRTTKGAELTEAGEVLLAEVPNILSLVQRAKEQTQLASQGMLGRLDIGIFSSGVLYVIPQLLARFHAQRPGVRIGLHNMTKYEQIEALRERRISIGFTRFTPQEDDIAVGTILQEPFMVALYEDHPLCQQTLIKLADLAGESIILYPNFPTHGLAQEVRQAFEHEGCNLTVGWETEDFITAIALVASRLGLCITTASVANLNLPGVVYRPLISKYLQYIELNYLYRHNDNSPALRAFLDVVQQYQHSE</sequence>
<dbReference type="PRINTS" id="PR00039">
    <property type="entry name" value="HTHLYSR"/>
</dbReference>
<evidence type="ECO:0000256" key="2">
    <source>
        <dbReference type="ARBA" id="ARBA00023015"/>
    </source>
</evidence>
<feature type="domain" description="HTH lysR-type" evidence="5">
    <location>
        <begin position="1"/>
        <end position="58"/>
    </location>
</feature>
<reference evidence="6 7" key="1">
    <citation type="submission" date="2019-03" db="EMBL/GenBank/DDBJ databases">
        <title>Genomic Encyclopedia of Type Strains, Phase IV (KMG-IV): sequencing the most valuable type-strain genomes for metagenomic binning, comparative biology and taxonomic classification.</title>
        <authorList>
            <person name="Goeker M."/>
        </authorList>
    </citation>
    <scope>NUCLEOTIDE SEQUENCE [LARGE SCALE GENOMIC DNA]</scope>
    <source>
        <strain evidence="6 7">DSM 10053</strain>
    </source>
</reference>
<name>A0A4R1KSD7_9PAST</name>
<dbReference type="InterPro" id="IPR005119">
    <property type="entry name" value="LysR_subst-bd"/>
</dbReference>
<keyword evidence="7" id="KW-1185">Reference proteome</keyword>
<dbReference type="GO" id="GO:0003677">
    <property type="term" value="F:DNA binding"/>
    <property type="evidence" value="ECO:0007669"/>
    <property type="project" value="UniProtKB-KW"/>
</dbReference>
<evidence type="ECO:0000313" key="6">
    <source>
        <dbReference type="EMBL" id="TCK67159.1"/>
    </source>
</evidence>
<dbReference type="GO" id="GO:0032993">
    <property type="term" value="C:protein-DNA complex"/>
    <property type="evidence" value="ECO:0007669"/>
    <property type="project" value="TreeGrafter"/>
</dbReference>
<comment type="caution">
    <text evidence="6">The sequence shown here is derived from an EMBL/GenBank/DDBJ whole genome shotgun (WGS) entry which is preliminary data.</text>
</comment>
<dbReference type="GO" id="GO:0003700">
    <property type="term" value="F:DNA-binding transcription factor activity"/>
    <property type="evidence" value="ECO:0007669"/>
    <property type="project" value="InterPro"/>
</dbReference>
<dbReference type="InterPro" id="IPR000847">
    <property type="entry name" value="LysR_HTH_N"/>
</dbReference>
<keyword evidence="3 6" id="KW-0238">DNA-binding</keyword>